<dbReference type="AlphaFoldDB" id="A0A6C0BIP0"/>
<sequence>MSASSNFFNNLCTQYEKSEDLFKYLQSSEGGSLKVISNKEFPHLAIIRYVKAASGTSATNMSHPNASYFRSVVWDINTNKPVAISPFKTEPLESLDSLSSEQKTSCVVEDFWDGTMITLFYDTTVNNWLLASRSNVGASCRFYGPETFNTLFWDTFRFMGLTIQQFDPKMTYTWILQHPSNRIVVPVTVCALRLIQIMSGADEVAPPPHLINFLSRRLPLAGNAITLKSLNDLITANNNIFCQGFVVKDTLTGKRWRQRTPVYLSVHEMRGNTPRLDYKWLTLRASGDLNSYLHHYPEDKPAFNALWSRLKDETRDLYNTYCQVFKARSLPSKDAPKHMRKLLYDMQDHYLNHLRPAQLTMTWAACVQWVNSQDVPRQLFLANYKFLQQNKQTSFPYEPTDENLLTPSSDLVKAAALEPIDVPVAAVGPAAPADATA</sequence>
<evidence type="ECO:0000313" key="1">
    <source>
        <dbReference type="EMBL" id="QHS91611.1"/>
    </source>
</evidence>
<accession>A0A6C0BIP0</accession>
<proteinExistence type="predicted"/>
<organism evidence="1">
    <name type="scientific">viral metagenome</name>
    <dbReference type="NCBI Taxonomy" id="1070528"/>
    <lineage>
        <taxon>unclassified sequences</taxon>
        <taxon>metagenomes</taxon>
        <taxon>organismal metagenomes</taxon>
    </lineage>
</organism>
<dbReference type="EMBL" id="MN739162">
    <property type="protein sequence ID" value="QHS91611.1"/>
    <property type="molecule type" value="Genomic_DNA"/>
</dbReference>
<name>A0A6C0BIP0_9ZZZZ</name>
<protein>
    <submittedName>
        <fullName evidence="1">Uncharacterized protein</fullName>
    </submittedName>
</protein>
<reference evidence="1" key="1">
    <citation type="journal article" date="2020" name="Nature">
        <title>Giant virus diversity and host interactions through global metagenomics.</title>
        <authorList>
            <person name="Schulz F."/>
            <person name="Roux S."/>
            <person name="Paez-Espino D."/>
            <person name="Jungbluth S."/>
            <person name="Walsh D.A."/>
            <person name="Denef V.J."/>
            <person name="McMahon K.D."/>
            <person name="Konstantinidis K.T."/>
            <person name="Eloe-Fadrosh E.A."/>
            <person name="Kyrpides N.C."/>
            <person name="Woyke T."/>
        </authorList>
    </citation>
    <scope>NUCLEOTIDE SEQUENCE</scope>
    <source>
        <strain evidence="1">GVMAG-M-3300013006-15</strain>
    </source>
</reference>